<dbReference type="Gene3D" id="1.20.120.850">
    <property type="entry name" value="SWI2/SNF2 ATPases, N-terminal domain"/>
    <property type="match status" value="1"/>
</dbReference>
<proteinExistence type="inferred from homology"/>
<dbReference type="GO" id="GO:0003677">
    <property type="term" value="F:DNA binding"/>
    <property type="evidence" value="ECO:0007669"/>
    <property type="project" value="UniProtKB-KW"/>
</dbReference>
<dbReference type="OMA" id="ITHASKK"/>
<evidence type="ECO:0000256" key="1">
    <source>
        <dbReference type="ARBA" id="ARBA00004123"/>
    </source>
</evidence>
<dbReference type="PROSITE" id="PS51192">
    <property type="entry name" value="HELICASE_ATP_BIND_1"/>
    <property type="match status" value="1"/>
</dbReference>
<evidence type="ECO:0000256" key="2">
    <source>
        <dbReference type="ARBA" id="ARBA00007025"/>
    </source>
</evidence>
<dbReference type="EMBL" id="VFQX01000030">
    <property type="protein sequence ID" value="KAF0978249.1"/>
    <property type="molecule type" value="Genomic_DNA"/>
</dbReference>
<keyword evidence="13" id="KW-1185">Reference proteome</keyword>
<dbReference type="Proteomes" id="UP000444721">
    <property type="component" value="Unassembled WGS sequence"/>
</dbReference>
<dbReference type="InterPro" id="IPR027417">
    <property type="entry name" value="P-loop_NTPase"/>
</dbReference>
<evidence type="ECO:0000256" key="6">
    <source>
        <dbReference type="ARBA" id="ARBA00022840"/>
    </source>
</evidence>
<dbReference type="Gene3D" id="3.40.50.10810">
    <property type="entry name" value="Tandem AAA-ATPase domain"/>
    <property type="match status" value="1"/>
</dbReference>
<dbReference type="InterPro" id="IPR038718">
    <property type="entry name" value="SNF2-like_sf"/>
</dbReference>
<dbReference type="GO" id="GO:0005524">
    <property type="term" value="F:ATP binding"/>
    <property type="evidence" value="ECO:0007669"/>
    <property type="project" value="UniProtKB-KW"/>
</dbReference>
<evidence type="ECO:0000256" key="7">
    <source>
        <dbReference type="ARBA" id="ARBA00023125"/>
    </source>
</evidence>
<name>A0A6A5BZ68_NAEFO</name>
<keyword evidence="7" id="KW-0238">DNA-binding</keyword>
<reference evidence="12 13" key="1">
    <citation type="journal article" date="2019" name="Sci. Rep.">
        <title>Nanopore sequencing improves the draft genome of the human pathogenic amoeba Naegleria fowleri.</title>
        <authorList>
            <person name="Liechti N."/>
            <person name="Schurch N."/>
            <person name="Bruggmann R."/>
            <person name="Wittwer M."/>
        </authorList>
    </citation>
    <scope>NUCLEOTIDE SEQUENCE [LARGE SCALE GENOMIC DNA]</scope>
    <source>
        <strain evidence="12 13">ATCC 30894</strain>
    </source>
</reference>
<dbReference type="VEuPathDB" id="AmoebaDB:NfTy_056720"/>
<feature type="region of interest" description="Disordered" evidence="9">
    <location>
        <begin position="870"/>
        <end position="920"/>
    </location>
</feature>
<keyword evidence="4" id="KW-0378">Hydrolase</keyword>
<comment type="subcellular location">
    <subcellularLocation>
        <location evidence="1">Nucleus</location>
    </subcellularLocation>
</comment>
<sequence length="984" mass="112832">MSKKSLKTNSSKSDLTCNFEDVKVDLVDSNASTSELLDMVKQLVSRVNSLENKVADLTKQLEKEKGSKSRKKTKTKKNSKDEAPQITEPTEDAITDTVLIETPTTAMEHVTSREIVMYDLDPPHVEECCEVELDANSSAIQIFDEVVVSQSNTNKSKASTSYRDDMDYEEFISSDEEFVEPKILQMDFSQGEEALDTEKDSELANTTLKEIGEFVPKFMFEKLYPHQRRGVKFLWDNINKGTGCILADFMGMGKTLQTASFLHLFLSQGKAKTVLIVSPASVNTHWVREFETIKKWMDGESTFSITTYSLCSKISTQERKKTVKTWFENGGVMVTSYDMFRTLCVDKDFYEFLTKPGPDVIILDEGHKIKHFSSKIAKTLNTVQTTRRIILTGYPFQNNLLEYWTMINFVSPNFLGEKIEFKRTYSKPIHRGQVSNNINEKRIARRRAWLLYEKVKSLILRRDASLLKKLLPQKEEIMLTISNSDIQRKIYKILIEYLKNMNAKINIFWTYDVIIMLCNHPDVLLNYFNWKTAQIENQKKEKENKEKTSKKEVLESSYSVEQETNCGELFDPPINEDEIDSYLDTEEKADDISDDATMDLSILEEIFSNPESIGYKKGELNNGGKMILLFSVMFQCKSVGDRLIVFSRSINTLNFIEGTLKRYNKKNTEQINFMRFDGSTPFETRQSCIDKVNDMSNNINVLLVSTLAGCEGINLMGANRVALVDVNWNPSHDSEAVCRVFRIGQKKPVYIYRFICENTMEDLVLKRQLQKENLANWIVDDGNTSVDTYATKDLLIIPDDNSVMAASNTPEFVDASITDEVILGIVNKYPNWIKRAEIRDQLLRDDPQNVLTEEEKILAQSENEFDTVYMPKRTYTRNNSTSSVGQQKESTRNTQQLDTLANRSATNIGNRSGGSSSESRETLWLRRQQILVQKETQEANKILEMLQVKALSSFEERPQDGHSRLLQQAHHLITHASKKKKQSL</sequence>
<protein>
    <submittedName>
        <fullName evidence="12">Uncharacterized protein</fullName>
    </submittedName>
</protein>
<evidence type="ECO:0000256" key="3">
    <source>
        <dbReference type="ARBA" id="ARBA00022741"/>
    </source>
</evidence>
<dbReference type="SMART" id="SM00490">
    <property type="entry name" value="HELICc"/>
    <property type="match status" value="1"/>
</dbReference>
<gene>
    <name evidence="12" type="ORF">FDP41_002764</name>
</gene>
<accession>A0A6A5BZ68</accession>
<feature type="region of interest" description="Disordered" evidence="9">
    <location>
        <begin position="61"/>
        <end position="96"/>
    </location>
</feature>
<dbReference type="VEuPathDB" id="AmoebaDB:NF0087350"/>
<dbReference type="AlphaFoldDB" id="A0A6A5BZ68"/>
<comment type="caution">
    <text evidence="12">The sequence shown here is derived from an EMBL/GenBank/DDBJ whole genome shotgun (WGS) entry which is preliminary data.</text>
</comment>
<dbReference type="PANTHER" id="PTHR45797:SF1">
    <property type="entry name" value="HELICASE ARIP4"/>
    <property type="match status" value="1"/>
</dbReference>
<dbReference type="OrthoDB" id="2020972at2759"/>
<dbReference type="InterPro" id="IPR001650">
    <property type="entry name" value="Helicase_C-like"/>
</dbReference>
<dbReference type="SMART" id="SM00487">
    <property type="entry name" value="DEXDc"/>
    <property type="match status" value="1"/>
</dbReference>
<feature type="domain" description="Helicase ATP-binding" evidence="10">
    <location>
        <begin position="235"/>
        <end position="413"/>
    </location>
</feature>
<keyword evidence="3" id="KW-0547">Nucleotide-binding</keyword>
<dbReference type="RefSeq" id="XP_044562962.1">
    <property type="nucleotide sequence ID" value="XM_044705994.1"/>
</dbReference>
<dbReference type="CDD" id="cd18007">
    <property type="entry name" value="DEXHc_ATRX-like"/>
    <property type="match status" value="1"/>
</dbReference>
<keyword evidence="5" id="KW-0347">Helicase</keyword>
<dbReference type="VEuPathDB" id="AmoebaDB:FDP41_002764"/>
<dbReference type="GO" id="GO:0004386">
    <property type="term" value="F:helicase activity"/>
    <property type="evidence" value="ECO:0007669"/>
    <property type="project" value="UniProtKB-KW"/>
</dbReference>
<evidence type="ECO:0000256" key="5">
    <source>
        <dbReference type="ARBA" id="ARBA00022806"/>
    </source>
</evidence>
<feature type="domain" description="Helicase C-terminal" evidence="11">
    <location>
        <begin position="628"/>
        <end position="790"/>
    </location>
</feature>
<evidence type="ECO:0000256" key="4">
    <source>
        <dbReference type="ARBA" id="ARBA00022801"/>
    </source>
</evidence>
<dbReference type="SUPFAM" id="SSF52540">
    <property type="entry name" value="P-loop containing nucleoside triphosphate hydrolases"/>
    <property type="match status" value="2"/>
</dbReference>
<dbReference type="GO" id="GO:0005634">
    <property type="term" value="C:nucleus"/>
    <property type="evidence" value="ECO:0007669"/>
    <property type="project" value="UniProtKB-SubCell"/>
</dbReference>
<dbReference type="InterPro" id="IPR014001">
    <property type="entry name" value="Helicase_ATP-bd"/>
</dbReference>
<comment type="similarity">
    <text evidence="2">Belongs to the SNF2/RAD54 helicase family.</text>
</comment>
<dbReference type="GeneID" id="68109982"/>
<dbReference type="Pfam" id="PF00176">
    <property type="entry name" value="SNF2-rel_dom"/>
    <property type="match status" value="1"/>
</dbReference>
<evidence type="ECO:0000313" key="13">
    <source>
        <dbReference type="Proteomes" id="UP000444721"/>
    </source>
</evidence>
<dbReference type="PANTHER" id="PTHR45797">
    <property type="entry name" value="RAD54-LIKE"/>
    <property type="match status" value="1"/>
</dbReference>
<dbReference type="GO" id="GO:0016887">
    <property type="term" value="F:ATP hydrolysis activity"/>
    <property type="evidence" value="ECO:0007669"/>
    <property type="project" value="InterPro"/>
</dbReference>
<dbReference type="Gene3D" id="3.40.50.300">
    <property type="entry name" value="P-loop containing nucleotide triphosphate hydrolases"/>
    <property type="match status" value="2"/>
</dbReference>
<evidence type="ECO:0000256" key="8">
    <source>
        <dbReference type="ARBA" id="ARBA00023242"/>
    </source>
</evidence>
<evidence type="ECO:0000313" key="12">
    <source>
        <dbReference type="EMBL" id="KAF0978249.1"/>
    </source>
</evidence>
<dbReference type="InterPro" id="IPR000330">
    <property type="entry name" value="SNF2_N"/>
</dbReference>
<keyword evidence="6" id="KW-0067">ATP-binding</keyword>
<dbReference type="InterPro" id="IPR044574">
    <property type="entry name" value="ARIP4-like"/>
</dbReference>
<organism evidence="12 13">
    <name type="scientific">Naegleria fowleri</name>
    <name type="common">Brain eating amoeba</name>
    <dbReference type="NCBI Taxonomy" id="5763"/>
    <lineage>
        <taxon>Eukaryota</taxon>
        <taxon>Discoba</taxon>
        <taxon>Heterolobosea</taxon>
        <taxon>Tetramitia</taxon>
        <taxon>Eutetramitia</taxon>
        <taxon>Vahlkampfiidae</taxon>
        <taxon>Naegleria</taxon>
    </lineage>
</organism>
<keyword evidence="8" id="KW-0539">Nucleus</keyword>
<feature type="compositionally biased region" description="Polar residues" evidence="9">
    <location>
        <begin position="876"/>
        <end position="910"/>
    </location>
</feature>
<evidence type="ECO:0000256" key="9">
    <source>
        <dbReference type="SAM" id="MobiDB-lite"/>
    </source>
</evidence>
<dbReference type="Pfam" id="PF00271">
    <property type="entry name" value="Helicase_C"/>
    <property type="match status" value="1"/>
</dbReference>
<feature type="compositionally biased region" description="Basic residues" evidence="9">
    <location>
        <begin position="68"/>
        <end position="77"/>
    </location>
</feature>
<dbReference type="CDD" id="cd18793">
    <property type="entry name" value="SF2_C_SNF"/>
    <property type="match status" value="1"/>
</dbReference>
<dbReference type="InterPro" id="IPR049730">
    <property type="entry name" value="SNF2/RAD54-like_C"/>
</dbReference>
<evidence type="ECO:0000259" key="10">
    <source>
        <dbReference type="PROSITE" id="PS51192"/>
    </source>
</evidence>
<dbReference type="PROSITE" id="PS51194">
    <property type="entry name" value="HELICASE_CTER"/>
    <property type="match status" value="1"/>
</dbReference>
<evidence type="ECO:0000259" key="11">
    <source>
        <dbReference type="PROSITE" id="PS51194"/>
    </source>
</evidence>